<accession>A0A0G0QMN6</accession>
<gene>
    <name evidence="1" type="ORF">UT78_C0022G0002</name>
</gene>
<evidence type="ECO:0000313" key="1">
    <source>
        <dbReference type="EMBL" id="KKR41664.1"/>
    </source>
</evidence>
<organism evidence="1 2">
    <name type="scientific">Candidatus Nomurabacteria bacterium GW2011_GWF2_40_12</name>
    <dbReference type="NCBI Taxonomy" id="1618776"/>
    <lineage>
        <taxon>Bacteria</taxon>
        <taxon>Candidatus Nomuraibacteriota</taxon>
    </lineage>
</organism>
<proteinExistence type="predicted"/>
<sequence length="126" mass="13891">MRQIQIALELYYDKYGAYPGNTDNDYGGYDTGCYGVADPFISPLETDGFISKTPCDPLFNVWIGGYSYYRYAAGVAGCSAAKGAFYVLGIRDLESTSGTHLTSPGWSCPSLNWQAQFEWVTGKFEN</sequence>
<name>A0A0G0QMN6_9BACT</name>
<protein>
    <submittedName>
        <fullName evidence="1">Uncharacterized protein</fullName>
    </submittedName>
</protein>
<reference evidence="1 2" key="1">
    <citation type="journal article" date="2015" name="Nature">
        <title>rRNA introns, odd ribosomes, and small enigmatic genomes across a large radiation of phyla.</title>
        <authorList>
            <person name="Brown C.T."/>
            <person name="Hug L.A."/>
            <person name="Thomas B.C."/>
            <person name="Sharon I."/>
            <person name="Castelle C.J."/>
            <person name="Singh A."/>
            <person name="Wilkins M.J."/>
            <person name="Williams K.H."/>
            <person name="Banfield J.F."/>
        </authorList>
    </citation>
    <scope>NUCLEOTIDE SEQUENCE [LARGE SCALE GENOMIC DNA]</scope>
</reference>
<evidence type="ECO:0000313" key="2">
    <source>
        <dbReference type="Proteomes" id="UP000034301"/>
    </source>
</evidence>
<dbReference type="EMBL" id="LBYC01000022">
    <property type="protein sequence ID" value="KKR41664.1"/>
    <property type="molecule type" value="Genomic_DNA"/>
</dbReference>
<comment type="caution">
    <text evidence="1">The sequence shown here is derived from an EMBL/GenBank/DDBJ whole genome shotgun (WGS) entry which is preliminary data.</text>
</comment>
<dbReference type="Proteomes" id="UP000034301">
    <property type="component" value="Unassembled WGS sequence"/>
</dbReference>
<dbReference type="AlphaFoldDB" id="A0A0G0QMN6"/>